<evidence type="ECO:0000259" key="3">
    <source>
        <dbReference type="PROSITE" id="PS51462"/>
    </source>
</evidence>
<dbReference type="PROSITE" id="PS00893">
    <property type="entry name" value="NUDIX_BOX"/>
    <property type="match status" value="1"/>
</dbReference>
<dbReference type="InterPro" id="IPR000086">
    <property type="entry name" value="NUDIX_hydrolase_dom"/>
</dbReference>
<protein>
    <submittedName>
        <fullName evidence="4">NUDIX domain-containing protein</fullName>
    </submittedName>
</protein>
<dbReference type="PANTHER" id="PTHR43046">
    <property type="entry name" value="GDP-MANNOSE MANNOSYL HYDROLASE"/>
    <property type="match status" value="1"/>
</dbReference>
<gene>
    <name evidence="4" type="ORF">KDA27_05515</name>
</gene>
<dbReference type="AlphaFoldDB" id="A0A956SCC8"/>
<dbReference type="InterPro" id="IPR015797">
    <property type="entry name" value="NUDIX_hydrolase-like_dom_sf"/>
</dbReference>
<reference evidence="4" key="1">
    <citation type="submission" date="2020-04" db="EMBL/GenBank/DDBJ databases">
        <authorList>
            <person name="Zhang T."/>
        </authorList>
    </citation>
    <scope>NUCLEOTIDE SEQUENCE</scope>
    <source>
        <strain evidence="4">HKST-UBA02</strain>
    </source>
</reference>
<evidence type="ECO:0000313" key="5">
    <source>
        <dbReference type="Proteomes" id="UP000739538"/>
    </source>
</evidence>
<sequence>MTTDWESSAVRVFGKSYPGVEYRPRPAAYALIDRGDGKIAVMRVNDQAFLPGGGAEPGETWGDTVRREVREEMGWAVHSLELLARTTEFLQPTSVRSATRIEAIFVRAELAELVADPVEEDHFLDWLEPADAAEVLTHRSHAWIASELAARQ</sequence>
<organism evidence="4 5">
    <name type="scientific">Eiseniibacteriota bacterium</name>
    <dbReference type="NCBI Taxonomy" id="2212470"/>
    <lineage>
        <taxon>Bacteria</taxon>
        <taxon>Candidatus Eiseniibacteriota</taxon>
    </lineage>
</organism>
<comment type="caution">
    <text evidence="4">The sequence shown here is derived from an EMBL/GenBank/DDBJ whole genome shotgun (WGS) entry which is preliminary data.</text>
</comment>
<dbReference type="SUPFAM" id="SSF55811">
    <property type="entry name" value="Nudix"/>
    <property type="match status" value="1"/>
</dbReference>
<reference evidence="4" key="2">
    <citation type="journal article" date="2021" name="Microbiome">
        <title>Successional dynamics and alternative stable states in a saline activated sludge microbial community over 9 years.</title>
        <authorList>
            <person name="Wang Y."/>
            <person name="Ye J."/>
            <person name="Ju F."/>
            <person name="Liu L."/>
            <person name="Boyd J.A."/>
            <person name="Deng Y."/>
            <person name="Parks D.H."/>
            <person name="Jiang X."/>
            <person name="Yin X."/>
            <person name="Woodcroft B.J."/>
            <person name="Tyson G.W."/>
            <person name="Hugenholtz P."/>
            <person name="Polz M.F."/>
            <person name="Zhang T."/>
        </authorList>
    </citation>
    <scope>NUCLEOTIDE SEQUENCE</scope>
    <source>
        <strain evidence="4">HKST-UBA02</strain>
    </source>
</reference>
<keyword evidence="2" id="KW-0378">Hydrolase</keyword>
<dbReference type="PANTHER" id="PTHR43046:SF2">
    <property type="entry name" value="8-OXO-DGTP DIPHOSPHATASE-RELATED"/>
    <property type="match status" value="1"/>
</dbReference>
<dbReference type="Pfam" id="PF00293">
    <property type="entry name" value="NUDIX"/>
    <property type="match status" value="1"/>
</dbReference>
<dbReference type="EMBL" id="JAGQHS010000018">
    <property type="protein sequence ID" value="MCA9755240.1"/>
    <property type="molecule type" value="Genomic_DNA"/>
</dbReference>
<accession>A0A956SCC8</accession>
<feature type="domain" description="Nudix hydrolase" evidence="3">
    <location>
        <begin position="22"/>
        <end position="150"/>
    </location>
</feature>
<dbReference type="Proteomes" id="UP000739538">
    <property type="component" value="Unassembled WGS sequence"/>
</dbReference>
<comment type="cofactor">
    <cofactor evidence="1">
        <name>Mg(2+)</name>
        <dbReference type="ChEBI" id="CHEBI:18420"/>
    </cofactor>
</comment>
<name>A0A956SCC8_UNCEI</name>
<dbReference type="GO" id="GO:0016787">
    <property type="term" value="F:hydrolase activity"/>
    <property type="evidence" value="ECO:0007669"/>
    <property type="project" value="UniProtKB-KW"/>
</dbReference>
<proteinExistence type="predicted"/>
<dbReference type="PROSITE" id="PS51462">
    <property type="entry name" value="NUDIX"/>
    <property type="match status" value="1"/>
</dbReference>
<evidence type="ECO:0000256" key="1">
    <source>
        <dbReference type="ARBA" id="ARBA00001946"/>
    </source>
</evidence>
<dbReference type="InterPro" id="IPR020084">
    <property type="entry name" value="NUDIX_hydrolase_CS"/>
</dbReference>
<dbReference type="Gene3D" id="3.90.79.10">
    <property type="entry name" value="Nucleoside Triphosphate Pyrophosphohydrolase"/>
    <property type="match status" value="1"/>
</dbReference>
<evidence type="ECO:0000256" key="2">
    <source>
        <dbReference type="ARBA" id="ARBA00022801"/>
    </source>
</evidence>
<evidence type="ECO:0000313" key="4">
    <source>
        <dbReference type="EMBL" id="MCA9755240.1"/>
    </source>
</evidence>